<evidence type="ECO:0000256" key="2">
    <source>
        <dbReference type="ARBA" id="ARBA00022821"/>
    </source>
</evidence>
<keyword evidence="4" id="KW-0238">DNA-binding</keyword>
<dbReference type="GeneID" id="102590684"/>
<dbReference type="Proteomes" id="UP000011115">
    <property type="component" value="Unassembled WGS sequence"/>
</dbReference>
<dbReference type="RefSeq" id="XP_006356112.1">
    <property type="nucleotide sequence ID" value="XM_006356050.2"/>
</dbReference>
<dbReference type="EnsemblPlants" id="PGSC0003DMT400034873">
    <property type="protein sequence ID" value="PGSC0003DMT400034873"/>
    <property type="gene ID" value="PGSC0003DMG400013402"/>
</dbReference>
<keyword evidence="6" id="KW-0804">Transcription</keyword>
<dbReference type="CDD" id="cd00018">
    <property type="entry name" value="AP2"/>
    <property type="match status" value="1"/>
</dbReference>
<dbReference type="GO" id="GO:0009873">
    <property type="term" value="P:ethylene-activated signaling pathway"/>
    <property type="evidence" value="ECO:0007669"/>
    <property type="project" value="InterPro"/>
</dbReference>
<dbReference type="InterPro" id="IPR044808">
    <property type="entry name" value="ERF_plant"/>
</dbReference>
<dbReference type="InterPro" id="IPR016177">
    <property type="entry name" value="DNA-bd_dom_sf"/>
</dbReference>
<dbReference type="GO" id="GO:0005634">
    <property type="term" value="C:nucleus"/>
    <property type="evidence" value="ECO:0007669"/>
    <property type="project" value="UniProtKB-SubCell"/>
</dbReference>
<evidence type="ECO:0000256" key="8">
    <source>
        <dbReference type="SAM" id="MobiDB-lite"/>
    </source>
</evidence>
<dbReference type="PRINTS" id="PR00367">
    <property type="entry name" value="ETHRSPELEMNT"/>
</dbReference>
<dbReference type="InterPro" id="IPR036955">
    <property type="entry name" value="AP2/ERF_dom_sf"/>
</dbReference>
<reference evidence="11" key="1">
    <citation type="journal article" date="2011" name="Nature">
        <title>Genome sequence and analysis of the tuber crop potato.</title>
        <authorList>
            <consortium name="The Potato Genome Sequencing Consortium"/>
        </authorList>
    </citation>
    <scope>NUCLEOTIDE SEQUENCE [LARGE SCALE GENOMIC DNA]</scope>
    <source>
        <strain evidence="11">cv. DM1-3 516 R44</strain>
    </source>
</reference>
<evidence type="ECO:0000256" key="4">
    <source>
        <dbReference type="ARBA" id="ARBA00023125"/>
    </source>
</evidence>
<dbReference type="HOGENOM" id="CLU_058713_1_1_1"/>
<dbReference type="PaxDb" id="4113-PGSC0003DMT400034873"/>
<dbReference type="AlphaFoldDB" id="M1B1F3"/>
<dbReference type="eggNOG" id="ENOG502RBAX">
    <property type="taxonomic scope" value="Eukaryota"/>
</dbReference>
<dbReference type="KEGG" id="sot:102590684"/>
<dbReference type="SMART" id="SM00380">
    <property type="entry name" value="AP2"/>
    <property type="match status" value="1"/>
</dbReference>
<dbReference type="OMA" id="FHVEEGC"/>
<keyword evidence="11" id="KW-1185">Reference proteome</keyword>
<comment type="subcellular location">
    <subcellularLocation>
        <location evidence="1">Nucleus</location>
    </subcellularLocation>
</comment>
<gene>
    <name evidence="10" type="primary">LOC102590684</name>
</gene>
<feature type="region of interest" description="Disordered" evidence="8">
    <location>
        <begin position="45"/>
        <end position="67"/>
    </location>
</feature>
<evidence type="ECO:0000313" key="10">
    <source>
        <dbReference type="EnsemblPlants" id="PGSC0003DMT400034873"/>
    </source>
</evidence>
<evidence type="ECO:0000313" key="11">
    <source>
        <dbReference type="Proteomes" id="UP000011115"/>
    </source>
</evidence>
<keyword evidence="3" id="KW-0805">Transcription regulation</keyword>
<name>M1B1F3_SOLTU</name>
<keyword evidence="2" id="KW-0611">Plant defense</keyword>
<evidence type="ECO:0000256" key="1">
    <source>
        <dbReference type="ARBA" id="ARBA00004123"/>
    </source>
</evidence>
<evidence type="ECO:0000256" key="6">
    <source>
        <dbReference type="ARBA" id="ARBA00023163"/>
    </source>
</evidence>
<keyword evidence="7" id="KW-0539">Nucleus</keyword>
<organism evidence="10 11">
    <name type="scientific">Solanum tuberosum</name>
    <name type="common">Potato</name>
    <dbReference type="NCBI Taxonomy" id="4113"/>
    <lineage>
        <taxon>Eukaryota</taxon>
        <taxon>Viridiplantae</taxon>
        <taxon>Streptophyta</taxon>
        <taxon>Embryophyta</taxon>
        <taxon>Tracheophyta</taxon>
        <taxon>Spermatophyta</taxon>
        <taxon>Magnoliopsida</taxon>
        <taxon>eudicotyledons</taxon>
        <taxon>Gunneridae</taxon>
        <taxon>Pentapetalae</taxon>
        <taxon>asterids</taxon>
        <taxon>lamiids</taxon>
        <taxon>Solanales</taxon>
        <taxon>Solanaceae</taxon>
        <taxon>Solanoideae</taxon>
        <taxon>Solaneae</taxon>
        <taxon>Solanum</taxon>
    </lineage>
</organism>
<dbReference type="GO" id="GO:0003677">
    <property type="term" value="F:DNA binding"/>
    <property type="evidence" value="ECO:0007669"/>
    <property type="project" value="UniProtKB-KW"/>
</dbReference>
<keyword evidence="5" id="KW-0010">Activator</keyword>
<dbReference type="GO" id="GO:0006952">
    <property type="term" value="P:defense response"/>
    <property type="evidence" value="ECO:0007669"/>
    <property type="project" value="UniProtKB-KW"/>
</dbReference>
<dbReference type="InterPro" id="IPR001471">
    <property type="entry name" value="AP2/ERF_dom"/>
</dbReference>
<feature type="domain" description="AP2/ERF" evidence="9">
    <location>
        <begin position="65"/>
        <end position="123"/>
    </location>
</feature>
<dbReference type="SMR" id="M1B1F3"/>
<dbReference type="SUPFAM" id="SSF54171">
    <property type="entry name" value="DNA-binding domain"/>
    <property type="match status" value="1"/>
</dbReference>
<dbReference type="Gene3D" id="3.30.730.10">
    <property type="entry name" value="AP2/ERF domain"/>
    <property type="match status" value="1"/>
</dbReference>
<proteinExistence type="predicted"/>
<evidence type="ECO:0000259" key="9">
    <source>
        <dbReference type="PROSITE" id="PS51032"/>
    </source>
</evidence>
<dbReference type="InParanoid" id="M1B1F3"/>
<dbReference type="STRING" id="4113.M1B1F3"/>
<feature type="compositionally biased region" description="Polar residues" evidence="8">
    <location>
        <begin position="45"/>
        <end position="60"/>
    </location>
</feature>
<evidence type="ECO:0000256" key="5">
    <source>
        <dbReference type="ARBA" id="ARBA00023159"/>
    </source>
</evidence>
<sequence length="221" mass="24731">MNSSSSSSNFLYNLNFNTSSLPFNINDSDEMLLYGLLAQADSDTTTSVANSTPMAESTPSSKEKNYRGVRRRPWGKFAAEIRDSTRNGIRVWLGTFDSAEDAALAYDQAAFSMRGTSAILNFSVERVVESLHEMKFHVEEGCSPIVSLKKRHSMRKGKLNKKNKISREVVKDESNYNVNIVVFEDLGVDYLEQLLSSSDHKSTSNDYCQESCGMNKISSLF</sequence>
<dbReference type="Pfam" id="PF00847">
    <property type="entry name" value="AP2"/>
    <property type="match status" value="1"/>
</dbReference>
<dbReference type="GO" id="GO:0003700">
    <property type="term" value="F:DNA-binding transcription factor activity"/>
    <property type="evidence" value="ECO:0007669"/>
    <property type="project" value="InterPro"/>
</dbReference>
<dbReference type="PANTHER" id="PTHR31190:SF457">
    <property type="entry name" value="AP2_ERF DOMAIN-CONTAINING PROTEIN"/>
    <property type="match status" value="1"/>
</dbReference>
<reference evidence="10" key="2">
    <citation type="submission" date="2015-06" db="UniProtKB">
        <authorList>
            <consortium name="EnsemblPlants"/>
        </authorList>
    </citation>
    <scope>IDENTIFICATION</scope>
    <source>
        <strain evidence="10">DM1-3 516 R44</strain>
    </source>
</reference>
<dbReference type="PROSITE" id="PS51032">
    <property type="entry name" value="AP2_ERF"/>
    <property type="match status" value="1"/>
</dbReference>
<evidence type="ECO:0000256" key="3">
    <source>
        <dbReference type="ARBA" id="ARBA00023015"/>
    </source>
</evidence>
<protein>
    <submittedName>
        <fullName evidence="10">Transcription factor TSRF1</fullName>
    </submittedName>
</protein>
<evidence type="ECO:0000256" key="7">
    <source>
        <dbReference type="ARBA" id="ARBA00023242"/>
    </source>
</evidence>
<dbReference type="Gramene" id="PGSC0003DMT400034873">
    <property type="protein sequence ID" value="PGSC0003DMT400034873"/>
    <property type="gene ID" value="PGSC0003DMG400013402"/>
</dbReference>
<dbReference type="PANTHER" id="PTHR31190">
    <property type="entry name" value="DNA-BINDING DOMAIN"/>
    <property type="match status" value="1"/>
</dbReference>
<dbReference type="FunFam" id="3.30.730.10:FF:000001">
    <property type="entry name" value="Ethylene-responsive transcription factor 2"/>
    <property type="match status" value="1"/>
</dbReference>
<dbReference type="FunCoup" id="M1B1F3">
    <property type="interactions" value="356"/>
</dbReference>
<dbReference type="OrthoDB" id="670255at2759"/>
<accession>M1B1F3</accession>